<dbReference type="GO" id="GO:0005840">
    <property type="term" value="C:ribosome"/>
    <property type="evidence" value="ECO:0007669"/>
    <property type="project" value="UniProtKB-KW"/>
</dbReference>
<keyword evidence="3 7" id="KW-0694">RNA-binding</keyword>
<dbReference type="InterPro" id="IPR036791">
    <property type="entry name" value="Ribosomal_bL9_C_sf"/>
</dbReference>
<dbReference type="InterPro" id="IPR020069">
    <property type="entry name" value="Ribosomal_bL9_C"/>
</dbReference>
<dbReference type="GO" id="GO:0006412">
    <property type="term" value="P:translation"/>
    <property type="evidence" value="ECO:0007669"/>
    <property type="project" value="UniProtKB-UniRule"/>
</dbReference>
<accession>A0A8J6J7P9</accession>
<dbReference type="InterPro" id="IPR000244">
    <property type="entry name" value="Ribosomal_bL9"/>
</dbReference>
<evidence type="ECO:0000256" key="4">
    <source>
        <dbReference type="ARBA" id="ARBA00022980"/>
    </source>
</evidence>
<keyword evidence="5 7" id="KW-0687">Ribonucleoprotein</keyword>
<comment type="caution">
    <text evidence="10">The sequence shown here is derived from an EMBL/GenBank/DDBJ whole genome shotgun (WGS) entry which is preliminary data.</text>
</comment>
<dbReference type="NCBIfam" id="TIGR00158">
    <property type="entry name" value="L9"/>
    <property type="match status" value="1"/>
</dbReference>
<proteinExistence type="inferred from homology"/>
<sequence>MKVILQQDVKGQGKKGQLVDVSDGYARNFLLPKKLAVIATAENLNTMKQQEKARKAQEAAEKAEAEATAKKLEGLTVKIAAKAGEGGRLFGAVTAKEVSEALADQHGITIAKAKLVLDEPIKACGGYQIRAKLGYEVNGTVNVAVSEA</sequence>
<dbReference type="GO" id="GO:0019843">
    <property type="term" value="F:rRNA binding"/>
    <property type="evidence" value="ECO:0007669"/>
    <property type="project" value="UniProtKB-UniRule"/>
</dbReference>
<evidence type="ECO:0000313" key="11">
    <source>
        <dbReference type="Proteomes" id="UP000628736"/>
    </source>
</evidence>
<dbReference type="HAMAP" id="MF_00503">
    <property type="entry name" value="Ribosomal_bL9"/>
    <property type="match status" value="1"/>
</dbReference>
<feature type="domain" description="Ribosomal protein L9" evidence="9">
    <location>
        <begin position="13"/>
        <end position="40"/>
    </location>
</feature>
<dbReference type="Proteomes" id="UP000628736">
    <property type="component" value="Unassembled WGS sequence"/>
</dbReference>
<comment type="similarity">
    <text evidence="1 7">Belongs to the bacterial ribosomal protein bL9 family.</text>
</comment>
<gene>
    <name evidence="7" type="primary">rplI</name>
    <name evidence="10" type="ORF">H8S11_04240</name>
</gene>
<evidence type="ECO:0000256" key="7">
    <source>
        <dbReference type="HAMAP-Rule" id="MF_00503"/>
    </source>
</evidence>
<evidence type="ECO:0000259" key="9">
    <source>
        <dbReference type="PROSITE" id="PS00651"/>
    </source>
</evidence>
<organism evidence="10 11">
    <name type="scientific">Flintibacter hominis</name>
    <dbReference type="NCBI Taxonomy" id="2763048"/>
    <lineage>
        <taxon>Bacteria</taxon>
        <taxon>Bacillati</taxon>
        <taxon>Bacillota</taxon>
        <taxon>Clostridia</taxon>
        <taxon>Eubacteriales</taxon>
        <taxon>Flintibacter</taxon>
    </lineage>
</organism>
<keyword evidence="4 7" id="KW-0689">Ribosomal protein</keyword>
<comment type="function">
    <text evidence="7">Binds to the 23S rRNA.</text>
</comment>
<dbReference type="Gene3D" id="3.10.430.100">
    <property type="entry name" value="Ribosomal protein L9, C-terminal domain"/>
    <property type="match status" value="1"/>
</dbReference>
<dbReference type="InterPro" id="IPR020070">
    <property type="entry name" value="Ribosomal_bL9_N"/>
</dbReference>
<keyword evidence="11" id="KW-1185">Reference proteome</keyword>
<dbReference type="GO" id="GO:0003735">
    <property type="term" value="F:structural constituent of ribosome"/>
    <property type="evidence" value="ECO:0007669"/>
    <property type="project" value="InterPro"/>
</dbReference>
<dbReference type="InterPro" id="IPR036935">
    <property type="entry name" value="Ribosomal_bL9_N_sf"/>
</dbReference>
<evidence type="ECO:0000256" key="1">
    <source>
        <dbReference type="ARBA" id="ARBA00010605"/>
    </source>
</evidence>
<dbReference type="EMBL" id="JACOPO010000002">
    <property type="protein sequence ID" value="MBC5722025.1"/>
    <property type="molecule type" value="Genomic_DNA"/>
</dbReference>
<evidence type="ECO:0000256" key="2">
    <source>
        <dbReference type="ARBA" id="ARBA00022730"/>
    </source>
</evidence>
<keyword evidence="8" id="KW-0175">Coiled coil</keyword>
<dbReference type="PROSITE" id="PS00651">
    <property type="entry name" value="RIBOSOMAL_L9"/>
    <property type="match status" value="1"/>
</dbReference>
<evidence type="ECO:0000256" key="6">
    <source>
        <dbReference type="ARBA" id="ARBA00035292"/>
    </source>
</evidence>
<dbReference type="GO" id="GO:1990904">
    <property type="term" value="C:ribonucleoprotein complex"/>
    <property type="evidence" value="ECO:0007669"/>
    <property type="project" value="UniProtKB-KW"/>
</dbReference>
<dbReference type="Pfam" id="PF01281">
    <property type="entry name" value="Ribosomal_L9_N"/>
    <property type="match status" value="1"/>
</dbReference>
<keyword evidence="2 7" id="KW-0699">rRNA-binding</keyword>
<name>A0A8J6J7P9_9FIRM</name>
<dbReference type="SUPFAM" id="SSF55653">
    <property type="entry name" value="Ribosomal protein L9 C-domain"/>
    <property type="match status" value="1"/>
</dbReference>
<dbReference type="InterPro" id="IPR009027">
    <property type="entry name" value="Ribosomal_bL9/RNase_H1_N"/>
</dbReference>
<evidence type="ECO:0000256" key="5">
    <source>
        <dbReference type="ARBA" id="ARBA00023274"/>
    </source>
</evidence>
<evidence type="ECO:0000256" key="3">
    <source>
        <dbReference type="ARBA" id="ARBA00022884"/>
    </source>
</evidence>
<dbReference type="PANTHER" id="PTHR21368">
    <property type="entry name" value="50S RIBOSOMAL PROTEIN L9"/>
    <property type="match status" value="1"/>
</dbReference>
<dbReference type="AlphaFoldDB" id="A0A8J6J7P9"/>
<evidence type="ECO:0000313" key="10">
    <source>
        <dbReference type="EMBL" id="MBC5722025.1"/>
    </source>
</evidence>
<evidence type="ECO:0000256" key="8">
    <source>
        <dbReference type="SAM" id="Coils"/>
    </source>
</evidence>
<dbReference type="SUPFAM" id="SSF55658">
    <property type="entry name" value="L9 N-domain-like"/>
    <property type="match status" value="1"/>
</dbReference>
<feature type="coiled-coil region" evidence="8">
    <location>
        <begin position="41"/>
        <end position="75"/>
    </location>
</feature>
<protein>
    <recommendedName>
        <fullName evidence="6 7">Large ribosomal subunit protein bL9</fullName>
    </recommendedName>
</protein>
<dbReference type="Gene3D" id="3.40.5.10">
    <property type="entry name" value="Ribosomal protein L9, N-terminal domain"/>
    <property type="match status" value="1"/>
</dbReference>
<dbReference type="FunFam" id="3.40.5.10:FF:000002">
    <property type="entry name" value="50S ribosomal protein L9"/>
    <property type="match status" value="1"/>
</dbReference>
<dbReference type="RefSeq" id="WP_147572704.1">
    <property type="nucleotide sequence ID" value="NZ_JACOPO010000002.1"/>
</dbReference>
<reference evidence="10" key="1">
    <citation type="submission" date="2020-08" db="EMBL/GenBank/DDBJ databases">
        <title>Genome public.</title>
        <authorList>
            <person name="Liu C."/>
            <person name="Sun Q."/>
        </authorList>
    </citation>
    <scope>NUCLEOTIDE SEQUENCE</scope>
    <source>
        <strain evidence="10">NSJ-23</strain>
    </source>
</reference>
<dbReference type="Pfam" id="PF03948">
    <property type="entry name" value="Ribosomal_L9_C"/>
    <property type="match status" value="1"/>
</dbReference>
<dbReference type="InterPro" id="IPR020594">
    <property type="entry name" value="Ribosomal_bL9_bac/chp"/>
</dbReference>